<feature type="signal peptide" evidence="3">
    <location>
        <begin position="1"/>
        <end position="22"/>
    </location>
</feature>
<comment type="subcellular location">
    <subcellularLocation>
        <location evidence="1 3">Cell outer membrane</location>
        <topology evidence="1 3">Lipid-anchor</topology>
    </subcellularLocation>
</comment>
<feature type="chain" id="PRO_5044527787" evidence="3">
    <location>
        <begin position="23"/>
        <end position="492"/>
    </location>
</feature>
<organism evidence="4 5">
    <name type="scientific">Serratia marcescens</name>
    <dbReference type="NCBI Taxonomy" id="615"/>
    <lineage>
        <taxon>Bacteria</taxon>
        <taxon>Pseudomonadati</taxon>
        <taxon>Pseudomonadota</taxon>
        <taxon>Gammaproteobacteria</taxon>
        <taxon>Enterobacterales</taxon>
        <taxon>Yersiniaceae</taxon>
        <taxon>Serratia</taxon>
    </lineage>
</organism>
<dbReference type="Proteomes" id="UP001234811">
    <property type="component" value="Unassembled WGS sequence"/>
</dbReference>
<evidence type="ECO:0000313" key="5">
    <source>
        <dbReference type="Proteomes" id="UP001234811"/>
    </source>
</evidence>
<keyword evidence="3" id="KW-0812">Transmembrane</keyword>
<comment type="similarity">
    <text evidence="2 3">Belongs to the outer membrane factor (OMF) (TC 1.B.17) family.</text>
</comment>
<protein>
    <submittedName>
        <fullName evidence="4">Efflux transporter outer membrane subunit</fullName>
    </submittedName>
</protein>
<dbReference type="GO" id="GO:0009279">
    <property type="term" value="C:cell outer membrane"/>
    <property type="evidence" value="ECO:0007669"/>
    <property type="project" value="UniProtKB-SubCell"/>
</dbReference>
<dbReference type="EMBL" id="JAVIPQ010000049">
    <property type="protein sequence ID" value="MDQ9554411.1"/>
    <property type="molecule type" value="Genomic_DNA"/>
</dbReference>
<dbReference type="InterPro" id="IPR003423">
    <property type="entry name" value="OMP_efflux"/>
</dbReference>
<dbReference type="PANTHER" id="PTHR30203:SF25">
    <property type="entry name" value="OUTER MEMBRANE PROTEIN-RELATED"/>
    <property type="match status" value="1"/>
</dbReference>
<keyword evidence="3" id="KW-0564">Palmitate</keyword>
<dbReference type="NCBIfam" id="TIGR01845">
    <property type="entry name" value="outer_NodT"/>
    <property type="match status" value="1"/>
</dbReference>
<reference evidence="4 5" key="1">
    <citation type="submission" date="2023-07" db="EMBL/GenBank/DDBJ databases">
        <title>Pathogens genome sequencing project 196.</title>
        <authorList>
            <person name="Cao X."/>
        </authorList>
    </citation>
    <scope>NUCLEOTIDE SEQUENCE [LARGE SCALE GENOMIC DNA]</scope>
    <source>
        <strain evidence="4 5">SM41</strain>
    </source>
</reference>
<proteinExistence type="inferred from homology"/>
<comment type="caution">
    <text evidence="4">The sequence shown here is derived from an EMBL/GenBank/DDBJ whole genome shotgun (WGS) entry which is preliminary data.</text>
</comment>
<evidence type="ECO:0000256" key="2">
    <source>
        <dbReference type="ARBA" id="ARBA00007613"/>
    </source>
</evidence>
<keyword evidence="3" id="KW-1134">Transmembrane beta strand</keyword>
<keyword evidence="3" id="KW-0732">Signal</keyword>
<evidence type="ECO:0000313" key="4">
    <source>
        <dbReference type="EMBL" id="MDQ9554411.1"/>
    </source>
</evidence>
<evidence type="ECO:0000256" key="1">
    <source>
        <dbReference type="ARBA" id="ARBA00004459"/>
    </source>
</evidence>
<dbReference type="AlphaFoldDB" id="A0ABD5BDQ6"/>
<sequence length="492" mass="52601">MKNLRRTLLLPLSALALLTGCAAVGPDYSPPVARHPAGFGQPPAGLSAGNVELAWWRLFDDPALTDLVQRALAANHDVGIAVARVDEARALLREQRQDFLPRAGAALSYETRRLGEAEKLAAQPRHTQTYRGAIDSTWEIDLFGHVRRSIEAAQALAGSRVALLRGVQAGVAAEVAATWLELRGLDAELKMVAEISHSQRESLVLVKKQMSAGVASEFDRLRAEALLRNVEAATPELERRRAAAVNALATLLGEMPQTFRPPSAEWGSQPPVLRTIAVGTPGALLARRADIVAAERELAAATAMIGVETAALYPRIEARGSIGLVAGNLDALTGAGAFSGVISPVIRWAFLDIGRVRARIAASEARTQQALLIYERTLLSALRETDDAFKTYAEAVSTLDLRLLEAAANREAARLAQTRFAAGEGIYLEVLEAERADFASRRALTQAGTRQRLAVVGIYKALGGGWETCAAAKNDCRGATGSFMTAKIGDEP</sequence>
<dbReference type="RefSeq" id="WP_060428258.1">
    <property type="nucleotide sequence ID" value="NZ_CP047682.1"/>
</dbReference>
<gene>
    <name evidence="4" type="ORF">RF091_02510</name>
</gene>
<accession>A0ABD5BDQ6</accession>
<name>A0ABD5BDQ6_SERMA</name>
<dbReference type="Gene3D" id="2.20.200.10">
    <property type="entry name" value="Outer membrane efflux proteins (OEP)"/>
    <property type="match status" value="1"/>
</dbReference>
<dbReference type="Gene3D" id="1.20.1600.10">
    <property type="entry name" value="Outer membrane efflux proteins (OEP)"/>
    <property type="match status" value="1"/>
</dbReference>
<dbReference type="InterPro" id="IPR010131">
    <property type="entry name" value="MdtP/NodT-like"/>
</dbReference>
<keyword evidence="3" id="KW-0472">Membrane</keyword>
<dbReference type="PROSITE" id="PS51257">
    <property type="entry name" value="PROKAR_LIPOPROTEIN"/>
    <property type="match status" value="1"/>
</dbReference>
<evidence type="ECO:0000256" key="3">
    <source>
        <dbReference type="RuleBase" id="RU362097"/>
    </source>
</evidence>
<dbReference type="PANTHER" id="PTHR30203">
    <property type="entry name" value="OUTER MEMBRANE CATION EFFLUX PROTEIN"/>
    <property type="match status" value="1"/>
</dbReference>
<keyword evidence="3" id="KW-0449">Lipoprotein</keyword>
<dbReference type="Pfam" id="PF02321">
    <property type="entry name" value="OEP"/>
    <property type="match status" value="2"/>
</dbReference>
<dbReference type="SUPFAM" id="SSF56954">
    <property type="entry name" value="Outer membrane efflux proteins (OEP)"/>
    <property type="match status" value="1"/>
</dbReference>